<name>A0AA38T6Q5_9ASTR</name>
<dbReference type="Proteomes" id="UP001172457">
    <property type="component" value="Chromosome 3"/>
</dbReference>
<dbReference type="EMBL" id="JARYMX010000003">
    <property type="protein sequence ID" value="KAJ9555405.1"/>
    <property type="molecule type" value="Genomic_DNA"/>
</dbReference>
<sequence length="92" mass="9915">MTSIEISGTEAAIQCALWGLGVGRNVLDTVSILRVDTVSVTKMVVWRSGVISIGAFDEIMQISGLLSNTVIKLTLANTRNRPRSDTFLEGYG</sequence>
<keyword evidence="2" id="KW-1185">Reference proteome</keyword>
<reference evidence="1" key="1">
    <citation type="submission" date="2023-03" db="EMBL/GenBank/DDBJ databases">
        <title>Chromosome-scale reference genome and RAD-based genetic map of yellow starthistle (Centaurea solstitialis) reveal putative structural variation and QTLs associated with invader traits.</title>
        <authorList>
            <person name="Reatini B."/>
            <person name="Cang F.A."/>
            <person name="Jiang Q."/>
            <person name="Mckibben M.T.W."/>
            <person name="Barker M.S."/>
            <person name="Rieseberg L.H."/>
            <person name="Dlugosch K.M."/>
        </authorList>
    </citation>
    <scope>NUCLEOTIDE SEQUENCE</scope>
    <source>
        <strain evidence="1">CAN-66</strain>
        <tissue evidence="1">Leaf</tissue>
    </source>
</reference>
<evidence type="ECO:0000313" key="1">
    <source>
        <dbReference type="EMBL" id="KAJ9555405.1"/>
    </source>
</evidence>
<gene>
    <name evidence="1" type="ORF">OSB04_010019</name>
</gene>
<dbReference type="AlphaFoldDB" id="A0AA38T6Q5"/>
<proteinExistence type="predicted"/>
<evidence type="ECO:0000313" key="2">
    <source>
        <dbReference type="Proteomes" id="UP001172457"/>
    </source>
</evidence>
<comment type="caution">
    <text evidence="1">The sequence shown here is derived from an EMBL/GenBank/DDBJ whole genome shotgun (WGS) entry which is preliminary data.</text>
</comment>
<accession>A0AA38T6Q5</accession>
<protein>
    <submittedName>
        <fullName evidence="1">Uncharacterized protein</fullName>
    </submittedName>
</protein>
<organism evidence="1 2">
    <name type="scientific">Centaurea solstitialis</name>
    <name type="common">yellow star-thistle</name>
    <dbReference type="NCBI Taxonomy" id="347529"/>
    <lineage>
        <taxon>Eukaryota</taxon>
        <taxon>Viridiplantae</taxon>
        <taxon>Streptophyta</taxon>
        <taxon>Embryophyta</taxon>
        <taxon>Tracheophyta</taxon>
        <taxon>Spermatophyta</taxon>
        <taxon>Magnoliopsida</taxon>
        <taxon>eudicotyledons</taxon>
        <taxon>Gunneridae</taxon>
        <taxon>Pentapetalae</taxon>
        <taxon>asterids</taxon>
        <taxon>campanulids</taxon>
        <taxon>Asterales</taxon>
        <taxon>Asteraceae</taxon>
        <taxon>Carduoideae</taxon>
        <taxon>Cardueae</taxon>
        <taxon>Centaureinae</taxon>
        <taxon>Centaurea</taxon>
    </lineage>
</organism>